<reference evidence="1 2" key="1">
    <citation type="submission" date="2013-11" db="EMBL/GenBank/DDBJ databases">
        <title>The Damaraland mole rat (Fukomys damarensis) genome and evolution of African mole rats.</title>
        <authorList>
            <person name="Gladyshev V.N."/>
            <person name="Fang X."/>
        </authorList>
    </citation>
    <scope>NUCLEOTIDE SEQUENCE [LARGE SCALE GENOMIC DNA]</scope>
    <source>
        <tissue evidence="1">Liver</tissue>
    </source>
</reference>
<dbReference type="InterPro" id="IPR036612">
    <property type="entry name" value="KH_dom_type_1_sf"/>
</dbReference>
<keyword evidence="2" id="KW-1185">Reference proteome</keyword>
<dbReference type="GO" id="GO:0000381">
    <property type="term" value="P:regulation of alternative mRNA splicing, via spliceosome"/>
    <property type="evidence" value="ECO:0007669"/>
    <property type="project" value="TreeGrafter"/>
</dbReference>
<sequence length="115" mass="12997">MVEKFLPKLLAEKDLLDPLNSLKRLQEETLTKMFILGKGSVRDKAQEEECRKGGEAKCFHFKDDLHVLFNVFAPPAEAYACMGHALEKIKKFIVPDCNDEIGQAQLQELTYLNGG</sequence>
<dbReference type="Gene3D" id="3.30.1370.10">
    <property type="entry name" value="K Homology domain, type 1"/>
    <property type="match status" value="1"/>
</dbReference>
<dbReference type="GO" id="GO:0005634">
    <property type="term" value="C:nucleus"/>
    <property type="evidence" value="ECO:0007669"/>
    <property type="project" value="TreeGrafter"/>
</dbReference>
<dbReference type="PANTHER" id="PTHR11208:SF29">
    <property type="entry name" value="KH DOMAIN-CONTAINING, RNA-BINDING, SIGNAL TRANSDUCTION-ASSOCIATED PROTEIN 3"/>
    <property type="match status" value="1"/>
</dbReference>
<name>A0A091DFV7_FUKDA</name>
<dbReference type="Proteomes" id="UP000028990">
    <property type="component" value="Unassembled WGS sequence"/>
</dbReference>
<organism evidence="1 2">
    <name type="scientific">Fukomys damarensis</name>
    <name type="common">Damaraland mole rat</name>
    <name type="synonym">Cryptomys damarensis</name>
    <dbReference type="NCBI Taxonomy" id="885580"/>
    <lineage>
        <taxon>Eukaryota</taxon>
        <taxon>Metazoa</taxon>
        <taxon>Chordata</taxon>
        <taxon>Craniata</taxon>
        <taxon>Vertebrata</taxon>
        <taxon>Euteleostomi</taxon>
        <taxon>Mammalia</taxon>
        <taxon>Eutheria</taxon>
        <taxon>Euarchontoglires</taxon>
        <taxon>Glires</taxon>
        <taxon>Rodentia</taxon>
        <taxon>Hystricomorpha</taxon>
        <taxon>Bathyergidae</taxon>
        <taxon>Fukomys</taxon>
    </lineage>
</organism>
<dbReference type="PANTHER" id="PTHR11208">
    <property type="entry name" value="RNA-BINDING PROTEIN RELATED"/>
    <property type="match status" value="1"/>
</dbReference>
<dbReference type="STRING" id="885580.ENSFDAP00000022529"/>
<dbReference type="GO" id="GO:0003729">
    <property type="term" value="F:mRNA binding"/>
    <property type="evidence" value="ECO:0007669"/>
    <property type="project" value="TreeGrafter"/>
</dbReference>
<proteinExistence type="predicted"/>
<dbReference type="AlphaFoldDB" id="A0A091DFV7"/>
<evidence type="ECO:0000313" key="2">
    <source>
        <dbReference type="Proteomes" id="UP000028990"/>
    </source>
</evidence>
<protein>
    <submittedName>
        <fullName evidence="1">KH domain-containing, RNA-binding, signal transduction-associated protein 3</fullName>
    </submittedName>
</protein>
<gene>
    <name evidence="1" type="ORF">H920_09456</name>
</gene>
<dbReference type="InterPro" id="IPR045071">
    <property type="entry name" value="BBP-like"/>
</dbReference>
<evidence type="ECO:0000313" key="1">
    <source>
        <dbReference type="EMBL" id="KFO29140.1"/>
    </source>
</evidence>
<dbReference type="SUPFAM" id="SSF54791">
    <property type="entry name" value="Eukaryotic type KH-domain (KH-domain type I)"/>
    <property type="match status" value="1"/>
</dbReference>
<accession>A0A091DFV7</accession>
<dbReference type="EMBL" id="KN122640">
    <property type="protein sequence ID" value="KFO29140.1"/>
    <property type="molecule type" value="Genomic_DNA"/>
</dbReference>